<dbReference type="PANTHER" id="PTHR43162:SF1">
    <property type="entry name" value="PRESTALK A DIFFERENTIATION PROTEIN A"/>
    <property type="match status" value="1"/>
</dbReference>
<dbReference type="PANTHER" id="PTHR43162">
    <property type="match status" value="1"/>
</dbReference>
<dbReference type="EMBL" id="CP032229">
    <property type="protein sequence ID" value="QBJ89168.1"/>
    <property type="molecule type" value="Genomic_DNA"/>
</dbReference>
<dbReference type="SUPFAM" id="SSF51735">
    <property type="entry name" value="NAD(P)-binding Rossmann-fold domains"/>
    <property type="match status" value="1"/>
</dbReference>
<dbReference type="KEGG" id="sseo:D0Z67_01790"/>
<dbReference type="Proteomes" id="UP000292547">
    <property type="component" value="Chromosome"/>
</dbReference>
<sequence>MTILVTGATGKTGRHVLRELLAEGEEVRVLTRSPQKADVPSGVSVVQGDLSEPESLFPALDGVNSVFLFPVLDAIPAFAATAKRAGVAKVVLFTGAWAAGHTGRDRASWVYPRYRAAEAALAENGPERWTVLRPAPFATNALWWAPGARADGVVRLPHPDAVCPVVHEADLAAAAAAALRTDGHHGRWYTVTGPAPVSQAEQVAAIAEASGRPLRVERTDPEAWRSQAERFLRPGIVADLLNEWSQTEADPATALPVTSAVEDLTGRPARTFARWAADHADDFR</sequence>
<evidence type="ECO:0000259" key="1">
    <source>
        <dbReference type="Pfam" id="PF13460"/>
    </source>
</evidence>
<dbReference type="InterPro" id="IPR036291">
    <property type="entry name" value="NAD(P)-bd_dom_sf"/>
</dbReference>
<dbReference type="GeneID" id="300097660"/>
<evidence type="ECO:0000313" key="2">
    <source>
        <dbReference type="EMBL" id="QBJ89168.1"/>
    </source>
</evidence>
<organism evidence="2 3">
    <name type="scientific">Streptomyces seoulensis</name>
    <dbReference type="NCBI Taxonomy" id="73044"/>
    <lineage>
        <taxon>Bacteria</taxon>
        <taxon>Bacillati</taxon>
        <taxon>Actinomycetota</taxon>
        <taxon>Actinomycetes</taxon>
        <taxon>Kitasatosporales</taxon>
        <taxon>Streptomycetaceae</taxon>
        <taxon>Streptomyces</taxon>
    </lineage>
</organism>
<dbReference type="Gene3D" id="3.90.25.10">
    <property type="entry name" value="UDP-galactose 4-epimerase, domain 1"/>
    <property type="match status" value="1"/>
</dbReference>
<name>A0A4P6TUL9_STRSO</name>
<dbReference type="AlphaFoldDB" id="A0A4P6TUL9"/>
<keyword evidence="3" id="KW-1185">Reference proteome</keyword>
<dbReference type="InterPro" id="IPR016040">
    <property type="entry name" value="NAD(P)-bd_dom"/>
</dbReference>
<gene>
    <name evidence="2" type="ORF">D0Z67_01790</name>
</gene>
<dbReference type="Pfam" id="PF13460">
    <property type="entry name" value="NAD_binding_10"/>
    <property type="match status" value="1"/>
</dbReference>
<feature type="domain" description="NAD(P)-binding" evidence="1">
    <location>
        <begin position="7"/>
        <end position="180"/>
    </location>
</feature>
<dbReference type="InterPro" id="IPR051604">
    <property type="entry name" value="Ergot_Alk_Oxidoreductase"/>
</dbReference>
<accession>A0A4P6TUL9</accession>
<dbReference type="OrthoDB" id="116343at2"/>
<dbReference type="STRING" id="73044.GCA_000725795_02138"/>
<protein>
    <submittedName>
        <fullName evidence="2">NAD-dependent epimerase/dehydratase family protein</fullName>
    </submittedName>
</protein>
<dbReference type="RefSeq" id="WP_031180447.1">
    <property type="nucleotide sequence ID" value="NZ_CP032229.1"/>
</dbReference>
<proteinExistence type="predicted"/>
<reference evidence="2 3" key="1">
    <citation type="submission" date="2018-08" db="EMBL/GenBank/DDBJ databases">
        <title>The complete genome sequence of Streptomyces seoulensis, a pioneer strain for nickel superoxide dismutase discovery.</title>
        <authorList>
            <person name="Shin J."/>
            <person name="Lee J.-S."/>
            <person name="Lee E.-J."/>
            <person name="Youn H.-D."/>
        </authorList>
    </citation>
    <scope>NUCLEOTIDE SEQUENCE [LARGE SCALE GENOMIC DNA]</scope>
    <source>
        <strain evidence="2 3">KCTC 9819</strain>
    </source>
</reference>
<evidence type="ECO:0000313" key="3">
    <source>
        <dbReference type="Proteomes" id="UP000292547"/>
    </source>
</evidence>
<dbReference type="Gene3D" id="3.40.50.720">
    <property type="entry name" value="NAD(P)-binding Rossmann-like Domain"/>
    <property type="match status" value="1"/>
</dbReference>